<dbReference type="GeneID" id="84574934"/>
<dbReference type="Proteomes" id="UP000249886">
    <property type="component" value="Unassembled WGS sequence"/>
</dbReference>
<gene>
    <name evidence="1" type="ORF">NCTC10254_02636</name>
</gene>
<dbReference type="RefSeq" id="WP_005527261.1">
    <property type="nucleotide sequence ID" value="NZ_CP050134.2"/>
</dbReference>
<accession>A0A6H9XY42</accession>
<evidence type="ECO:0000313" key="2">
    <source>
        <dbReference type="Proteomes" id="UP000249886"/>
    </source>
</evidence>
<comment type="caution">
    <text evidence="1">The sequence shown here is derived from an EMBL/GenBank/DDBJ whole genome shotgun (WGS) entry which is preliminary data.</text>
</comment>
<proteinExistence type="predicted"/>
<protein>
    <submittedName>
        <fullName evidence="1">Uncharacterized protein</fullName>
    </submittedName>
</protein>
<dbReference type="AlphaFoldDB" id="A0A6H9XY42"/>
<name>A0A6H9XY42_9CORY</name>
<reference evidence="1 2" key="1">
    <citation type="submission" date="2018-06" db="EMBL/GenBank/DDBJ databases">
        <authorList>
            <consortium name="Pathogen Informatics"/>
            <person name="Doyle S."/>
        </authorList>
    </citation>
    <scope>NUCLEOTIDE SEQUENCE [LARGE SCALE GENOMIC DNA]</scope>
    <source>
        <strain evidence="1 2">NCTC10254</strain>
    </source>
</reference>
<organism evidence="1 2">
    <name type="scientific">Corynebacterium matruchotii</name>
    <dbReference type="NCBI Taxonomy" id="43768"/>
    <lineage>
        <taxon>Bacteria</taxon>
        <taxon>Bacillati</taxon>
        <taxon>Actinomycetota</taxon>
        <taxon>Actinomycetes</taxon>
        <taxon>Mycobacteriales</taxon>
        <taxon>Corynebacteriaceae</taxon>
        <taxon>Corynebacterium</taxon>
    </lineage>
</organism>
<evidence type="ECO:0000313" key="1">
    <source>
        <dbReference type="EMBL" id="SPW34477.1"/>
    </source>
</evidence>
<dbReference type="EMBL" id="UARK01000036">
    <property type="protein sequence ID" value="SPW34477.1"/>
    <property type="molecule type" value="Genomic_DNA"/>
</dbReference>
<sequence>MGMIVVMIRWVCFIDHAFRPATPPAHDTADAPGRRPASQVSVTAATMAGQLAGYRWAKNRPPT</sequence>